<evidence type="ECO:0000256" key="1">
    <source>
        <dbReference type="ARBA" id="ARBA00009684"/>
    </source>
</evidence>
<evidence type="ECO:0000313" key="14">
    <source>
        <dbReference type="Proteomes" id="UP000528286"/>
    </source>
</evidence>
<dbReference type="EMBL" id="JACIEZ010000002">
    <property type="protein sequence ID" value="MBB4064353.1"/>
    <property type="molecule type" value="Genomic_DNA"/>
</dbReference>
<dbReference type="GO" id="GO:0016114">
    <property type="term" value="P:terpenoid biosynthetic process"/>
    <property type="evidence" value="ECO:0007669"/>
    <property type="project" value="UniProtKB-UniRule"/>
</dbReference>
<dbReference type="Proteomes" id="UP000528286">
    <property type="component" value="Unassembled WGS sequence"/>
</dbReference>
<dbReference type="Pfam" id="PF08544">
    <property type="entry name" value="GHMP_kinases_C"/>
    <property type="match status" value="1"/>
</dbReference>
<feature type="domain" description="GHMP kinase N-terminal" evidence="11">
    <location>
        <begin position="78"/>
        <end position="150"/>
    </location>
</feature>
<protein>
    <recommendedName>
        <fullName evidence="3 10">4-diphosphocytidyl-2-C-methyl-D-erythritol kinase</fullName>
        <shortName evidence="10">CMK</shortName>
        <ecNumber evidence="2 10">2.7.1.148</ecNumber>
    </recommendedName>
    <alternativeName>
        <fullName evidence="9 10">4-(cytidine-5'-diphospho)-2-C-methyl-D-erythritol kinase</fullName>
    </alternativeName>
</protein>
<evidence type="ECO:0000313" key="13">
    <source>
        <dbReference type="EMBL" id="MBB4064353.1"/>
    </source>
</evidence>
<comment type="catalytic activity">
    <reaction evidence="10">
        <text>4-CDP-2-C-methyl-D-erythritol + ATP = 4-CDP-2-C-methyl-D-erythritol 2-phosphate + ADP + H(+)</text>
        <dbReference type="Rhea" id="RHEA:18437"/>
        <dbReference type="ChEBI" id="CHEBI:15378"/>
        <dbReference type="ChEBI" id="CHEBI:30616"/>
        <dbReference type="ChEBI" id="CHEBI:57823"/>
        <dbReference type="ChEBI" id="CHEBI:57919"/>
        <dbReference type="ChEBI" id="CHEBI:456216"/>
        <dbReference type="EC" id="2.7.1.148"/>
    </reaction>
</comment>
<evidence type="ECO:0000256" key="6">
    <source>
        <dbReference type="ARBA" id="ARBA00022777"/>
    </source>
</evidence>
<accession>A0A7W6J5L7</accession>
<dbReference type="AlphaFoldDB" id="A0A7W6J5L7"/>
<keyword evidence="14" id="KW-1185">Reference proteome</keyword>
<dbReference type="InterPro" id="IPR020568">
    <property type="entry name" value="Ribosomal_Su5_D2-typ_SF"/>
</dbReference>
<evidence type="ECO:0000256" key="5">
    <source>
        <dbReference type="ARBA" id="ARBA00022741"/>
    </source>
</evidence>
<sequence>MAPVEERAFAKVNLALHVTGQREDGYHLLDTLVTFAEAGDRLCLEPAEDDAFSLSGRFGPLLSESPPAENLVIRARDGLRTLLEKAGHTAPPVHIHLEKNLPLASGIGGGSADAAACLRGLMRLWNMRPARDDLDALALSLGADVPMCLVSRPLVARGIGEDIEEVTLPSLFMLLVNPLVPVSTPSIFRRLRDKNNSPLPLDRTALSRDPVRALAGMRNDLQPPAEEIEPLVSAALAALAAQQADLVRMSGSGATCFGLFSGQARLLAASEALRKARPDWFVEPTTTLG</sequence>
<evidence type="ECO:0000256" key="3">
    <source>
        <dbReference type="ARBA" id="ARBA00017473"/>
    </source>
</evidence>
<dbReference type="SUPFAM" id="SSF55060">
    <property type="entry name" value="GHMP Kinase, C-terminal domain"/>
    <property type="match status" value="1"/>
</dbReference>
<dbReference type="UniPathway" id="UPA00056">
    <property type="reaction ID" value="UER00094"/>
</dbReference>
<name>A0A7W6J5L7_9HYPH</name>
<dbReference type="PIRSF" id="PIRSF010376">
    <property type="entry name" value="IspE"/>
    <property type="match status" value="1"/>
</dbReference>
<dbReference type="HAMAP" id="MF_00061">
    <property type="entry name" value="IspE"/>
    <property type="match status" value="1"/>
</dbReference>
<comment type="caution">
    <text evidence="13">The sequence shown here is derived from an EMBL/GenBank/DDBJ whole genome shotgun (WGS) entry which is preliminary data.</text>
</comment>
<gene>
    <name evidence="10" type="primary">ispE</name>
    <name evidence="13" type="ORF">GGR23_001530</name>
</gene>
<dbReference type="SUPFAM" id="SSF54211">
    <property type="entry name" value="Ribosomal protein S5 domain 2-like"/>
    <property type="match status" value="1"/>
</dbReference>
<evidence type="ECO:0000256" key="7">
    <source>
        <dbReference type="ARBA" id="ARBA00022840"/>
    </source>
</evidence>
<dbReference type="InterPro" id="IPR004424">
    <property type="entry name" value="IspE"/>
</dbReference>
<comment type="similarity">
    <text evidence="1 10">Belongs to the GHMP kinase family. IspE subfamily.</text>
</comment>
<keyword evidence="5 10" id="KW-0547">Nucleotide-binding</keyword>
<evidence type="ECO:0000256" key="4">
    <source>
        <dbReference type="ARBA" id="ARBA00022679"/>
    </source>
</evidence>
<dbReference type="EC" id="2.7.1.148" evidence="2 10"/>
<dbReference type="GO" id="GO:0005524">
    <property type="term" value="F:ATP binding"/>
    <property type="evidence" value="ECO:0007669"/>
    <property type="project" value="UniProtKB-UniRule"/>
</dbReference>
<evidence type="ECO:0000256" key="2">
    <source>
        <dbReference type="ARBA" id="ARBA00012052"/>
    </source>
</evidence>
<evidence type="ECO:0000256" key="8">
    <source>
        <dbReference type="ARBA" id="ARBA00023229"/>
    </source>
</evidence>
<keyword evidence="4 10" id="KW-0808">Transferase</keyword>
<dbReference type="NCBIfam" id="TIGR00154">
    <property type="entry name" value="ispE"/>
    <property type="match status" value="1"/>
</dbReference>
<keyword evidence="6 10" id="KW-0418">Kinase</keyword>
<evidence type="ECO:0000256" key="10">
    <source>
        <dbReference type="HAMAP-Rule" id="MF_00061"/>
    </source>
</evidence>
<dbReference type="InterPro" id="IPR014721">
    <property type="entry name" value="Ribsml_uS5_D2-typ_fold_subgr"/>
</dbReference>
<feature type="active site" evidence="10">
    <location>
        <position position="11"/>
    </location>
</feature>
<evidence type="ECO:0000259" key="11">
    <source>
        <dbReference type="Pfam" id="PF00288"/>
    </source>
</evidence>
<comment type="function">
    <text evidence="10">Catalyzes the phosphorylation of the position 2 hydroxy group of 4-diphosphocytidyl-2C-methyl-D-erythritol.</text>
</comment>
<feature type="binding site" evidence="10">
    <location>
        <begin position="102"/>
        <end position="112"/>
    </location>
    <ligand>
        <name>ATP</name>
        <dbReference type="ChEBI" id="CHEBI:30616"/>
    </ligand>
</feature>
<dbReference type="Gene3D" id="3.30.230.10">
    <property type="match status" value="1"/>
</dbReference>
<reference evidence="13 14" key="1">
    <citation type="submission" date="2020-08" db="EMBL/GenBank/DDBJ databases">
        <title>Genomic Encyclopedia of Type Strains, Phase IV (KMG-IV): sequencing the most valuable type-strain genomes for metagenomic binning, comparative biology and taxonomic classification.</title>
        <authorList>
            <person name="Goeker M."/>
        </authorList>
    </citation>
    <scope>NUCLEOTIDE SEQUENCE [LARGE SCALE GENOMIC DNA]</scope>
    <source>
        <strain evidence="13 14">DSM 29853</strain>
    </source>
</reference>
<dbReference type="InterPro" id="IPR013750">
    <property type="entry name" value="GHMP_kinase_C_dom"/>
</dbReference>
<dbReference type="NCBIfam" id="NF011202">
    <property type="entry name" value="PRK14608.1"/>
    <property type="match status" value="1"/>
</dbReference>
<dbReference type="PANTHER" id="PTHR43527:SF2">
    <property type="entry name" value="4-DIPHOSPHOCYTIDYL-2-C-METHYL-D-ERYTHRITOL KINASE, CHLOROPLASTIC"/>
    <property type="match status" value="1"/>
</dbReference>
<dbReference type="Pfam" id="PF00288">
    <property type="entry name" value="GHMP_kinases_N"/>
    <property type="match status" value="1"/>
</dbReference>
<keyword evidence="7 10" id="KW-0067">ATP-binding</keyword>
<dbReference type="InterPro" id="IPR006204">
    <property type="entry name" value="GHMP_kinase_N_dom"/>
</dbReference>
<proteinExistence type="inferred from homology"/>
<dbReference type="Gene3D" id="3.30.70.890">
    <property type="entry name" value="GHMP kinase, C-terminal domain"/>
    <property type="match status" value="1"/>
</dbReference>
<organism evidence="13 14">
    <name type="scientific">Gellertiella hungarica</name>
    <dbReference type="NCBI Taxonomy" id="1572859"/>
    <lineage>
        <taxon>Bacteria</taxon>
        <taxon>Pseudomonadati</taxon>
        <taxon>Pseudomonadota</taxon>
        <taxon>Alphaproteobacteria</taxon>
        <taxon>Hyphomicrobiales</taxon>
        <taxon>Rhizobiaceae</taxon>
        <taxon>Gellertiella</taxon>
    </lineage>
</organism>
<feature type="active site" evidence="10">
    <location>
        <position position="144"/>
    </location>
</feature>
<dbReference type="GO" id="GO:0019288">
    <property type="term" value="P:isopentenyl diphosphate biosynthetic process, methylerythritol 4-phosphate pathway"/>
    <property type="evidence" value="ECO:0007669"/>
    <property type="project" value="UniProtKB-UniRule"/>
</dbReference>
<evidence type="ECO:0000256" key="9">
    <source>
        <dbReference type="ARBA" id="ARBA00032554"/>
    </source>
</evidence>
<keyword evidence="8 10" id="KW-0414">Isoprene biosynthesis</keyword>
<dbReference type="PANTHER" id="PTHR43527">
    <property type="entry name" value="4-DIPHOSPHOCYTIDYL-2-C-METHYL-D-ERYTHRITOL KINASE, CHLOROPLASTIC"/>
    <property type="match status" value="1"/>
</dbReference>
<dbReference type="RefSeq" id="WP_183365580.1">
    <property type="nucleotide sequence ID" value="NZ_JACIEZ010000002.1"/>
</dbReference>
<evidence type="ECO:0000259" key="12">
    <source>
        <dbReference type="Pfam" id="PF08544"/>
    </source>
</evidence>
<feature type="domain" description="GHMP kinase C-terminal" evidence="12">
    <location>
        <begin position="209"/>
        <end position="276"/>
    </location>
</feature>
<comment type="pathway">
    <text evidence="10">Isoprenoid biosynthesis; isopentenyl diphosphate biosynthesis via DXP pathway; isopentenyl diphosphate from 1-deoxy-D-xylulose 5-phosphate: step 3/6.</text>
</comment>
<dbReference type="GO" id="GO:0050515">
    <property type="term" value="F:4-(cytidine 5'-diphospho)-2-C-methyl-D-erythritol kinase activity"/>
    <property type="evidence" value="ECO:0007669"/>
    <property type="project" value="UniProtKB-UniRule"/>
</dbReference>
<dbReference type="InterPro" id="IPR036554">
    <property type="entry name" value="GHMP_kinase_C_sf"/>
</dbReference>